<reference evidence="1" key="1">
    <citation type="submission" date="2018-03" db="EMBL/GenBank/DDBJ databases">
        <title>Twenty-four Novel Viral Genomes identified from the Dushanzi Mud Volcanic Sediment in Xinjiang, China.</title>
        <authorList>
            <person name="Han L."/>
        </authorList>
    </citation>
    <scope>NUCLEOTIDE SEQUENCE</scope>
</reference>
<accession>A0A2R3UAA8</accession>
<organism evidence="1">
    <name type="scientific">Gokushovirinae environmental samples</name>
    <dbReference type="NCBI Taxonomy" id="1478972"/>
    <lineage>
        <taxon>Viruses</taxon>
        <taxon>Monodnaviria</taxon>
        <taxon>Sangervirae</taxon>
        <taxon>Phixviricota</taxon>
        <taxon>Malgrandaviricetes</taxon>
        <taxon>Petitvirales</taxon>
        <taxon>Microviridae</taxon>
        <taxon>environmental samples</taxon>
    </lineage>
</organism>
<name>A0A2R3UAA8_9VIRU</name>
<evidence type="ECO:0000313" key="1">
    <source>
        <dbReference type="EMBL" id="AVQ10188.1"/>
    </source>
</evidence>
<proteinExistence type="predicted"/>
<dbReference type="EMBL" id="MH029517">
    <property type="protein sequence ID" value="AVQ10188.1"/>
    <property type="molecule type" value="Genomic_DNA"/>
</dbReference>
<protein>
    <submittedName>
        <fullName evidence="1">Uncharacterized protein</fullName>
    </submittedName>
</protein>
<sequence>MYYIGITSIRFHPKNGPVPGRDELEALALIAEVMVDITFEHYPEDVWQAG</sequence>